<evidence type="ECO:0000256" key="2">
    <source>
        <dbReference type="ARBA" id="ARBA00023002"/>
    </source>
</evidence>
<proteinExistence type="inferred from homology"/>
<dbReference type="PANTHER" id="PTHR43353:SF6">
    <property type="entry name" value="CYTOPLASMIC ALDEHYDE DEHYDROGENASE (EUROFUNG)"/>
    <property type="match status" value="1"/>
</dbReference>
<evidence type="ECO:0000313" key="4">
    <source>
        <dbReference type="EMBL" id="OAP50176.1"/>
    </source>
</evidence>
<dbReference type="EMBL" id="LNQB01000043">
    <property type="protein sequence ID" value="OAP50176.1"/>
    <property type="molecule type" value="Genomic_DNA"/>
</dbReference>
<feature type="domain" description="Aldehyde dehydrogenase" evidence="3">
    <location>
        <begin position="14"/>
        <end position="473"/>
    </location>
</feature>
<name>A0A178YSJ0_SINSA</name>
<dbReference type="InterPro" id="IPR050740">
    <property type="entry name" value="Aldehyde_DH_Superfamily"/>
</dbReference>
<dbReference type="Gene3D" id="3.40.605.10">
    <property type="entry name" value="Aldehyde Dehydrogenase, Chain A, domain 1"/>
    <property type="match status" value="1"/>
</dbReference>
<dbReference type="CDD" id="cd07103">
    <property type="entry name" value="ALDH_F5_SSADH_GabD"/>
    <property type="match status" value="1"/>
</dbReference>
<sequence>MRYGDTRLFIDGKWVDASNGKTIDVDNPATGEVIGYVASASEDDLLRAVAAAEKGFKVWSATSAFERSKVIRKAAALIRERLEQIATTLTIDEGKPLSESRLEVNSCADLLDWFAEEGRRTYGRTIPSRSVSVQQFAIKEPVGPAVGFTPWNFPMSQIVRKLGPAIAAGCSIIIKGPNEAPGAPVALFCCLEEAGIPAGVVNLVFGPGPDISQFLVPNPAIRKVSFTGSVPVGKSLACLAGLHMKRVTMELGGHAPVIVADDANVDAATTALVASKFRNAGQVCISPTRFLIQSRVHDEFVESFVRKTKALKVGDGLEEGTQMGPLISERRRAAVESLIDDAVWKGAKLEAGGSRINNSGFFFAPTILTGVRSDMRAMNEEPFGPVALVQSFDEIDEALEEANRLPFGLGSYAWTRSSSTARKLSQGIQAGMVSINHIGLGLPETPYGGVKDSGYGYEGGSEALEAYLNTRFVTHETA</sequence>
<dbReference type="Gene3D" id="3.40.309.10">
    <property type="entry name" value="Aldehyde Dehydrogenase, Chain A, domain 2"/>
    <property type="match status" value="1"/>
</dbReference>
<dbReference type="RefSeq" id="WP_066868297.1">
    <property type="nucleotide sequence ID" value="NZ_LNQB01000043.1"/>
</dbReference>
<dbReference type="OrthoDB" id="9812625at2"/>
<keyword evidence="2" id="KW-0560">Oxidoreductase</keyword>
<dbReference type="GO" id="GO:0009450">
    <property type="term" value="P:gamma-aminobutyric acid catabolic process"/>
    <property type="evidence" value="ECO:0007669"/>
    <property type="project" value="TreeGrafter"/>
</dbReference>
<dbReference type="InterPro" id="IPR016162">
    <property type="entry name" value="Ald_DH_N"/>
</dbReference>
<dbReference type="FunFam" id="3.40.605.10:FF:000033">
    <property type="entry name" value="NAD-dependent succinate-semialdehyde dehydrogenase"/>
    <property type="match status" value="1"/>
</dbReference>
<keyword evidence="5" id="KW-1185">Reference proteome</keyword>
<evidence type="ECO:0000256" key="1">
    <source>
        <dbReference type="ARBA" id="ARBA00009986"/>
    </source>
</evidence>
<dbReference type="InterPro" id="IPR015590">
    <property type="entry name" value="Aldehyde_DH_dom"/>
</dbReference>
<evidence type="ECO:0000313" key="5">
    <source>
        <dbReference type="Proteomes" id="UP000078507"/>
    </source>
</evidence>
<dbReference type="Pfam" id="PF00171">
    <property type="entry name" value="Aldedh"/>
    <property type="match status" value="1"/>
</dbReference>
<dbReference type="FunFam" id="3.40.309.10:FF:000009">
    <property type="entry name" value="Aldehyde dehydrogenase A"/>
    <property type="match status" value="1"/>
</dbReference>
<dbReference type="InterPro" id="IPR016163">
    <property type="entry name" value="Ald_DH_C"/>
</dbReference>
<accession>A0A178YSJ0</accession>
<dbReference type="Proteomes" id="UP000078507">
    <property type="component" value="Unassembled WGS sequence"/>
</dbReference>
<reference evidence="4 5" key="1">
    <citation type="submission" date="2015-11" db="EMBL/GenBank/DDBJ databases">
        <title>Ensifer anhuiense sp. nov., an effective nitrogen fixation bacterium with Glycine soja.</title>
        <authorList>
            <person name="Yan H."/>
            <person name="Chen W."/>
        </authorList>
    </citation>
    <scope>NUCLEOTIDE SEQUENCE [LARGE SCALE GENOMIC DNA]</scope>
    <source>
        <strain evidence="4 5">LMG 7837</strain>
    </source>
</reference>
<dbReference type="AlphaFoldDB" id="A0A178YSJ0"/>
<dbReference type="InterPro" id="IPR016161">
    <property type="entry name" value="Ald_DH/histidinol_DH"/>
</dbReference>
<comment type="caution">
    <text evidence="4">The sequence shown here is derived from an EMBL/GenBank/DDBJ whole genome shotgun (WGS) entry which is preliminary data.</text>
</comment>
<organism evidence="4 5">
    <name type="scientific">Sinorhizobium saheli</name>
    <dbReference type="NCBI Taxonomy" id="36856"/>
    <lineage>
        <taxon>Bacteria</taxon>
        <taxon>Pseudomonadati</taxon>
        <taxon>Pseudomonadota</taxon>
        <taxon>Alphaproteobacteria</taxon>
        <taxon>Hyphomicrobiales</taxon>
        <taxon>Rhizobiaceae</taxon>
        <taxon>Sinorhizobium/Ensifer group</taxon>
        <taxon>Sinorhizobium</taxon>
    </lineage>
</organism>
<gene>
    <name evidence="4" type="ORF">ATB98_24535</name>
</gene>
<protein>
    <submittedName>
        <fullName evidence="4">NAD-dependent succinate-semialdehyde dehydrogenase</fullName>
    </submittedName>
</protein>
<dbReference type="PANTHER" id="PTHR43353">
    <property type="entry name" value="SUCCINATE-SEMIALDEHYDE DEHYDROGENASE, MITOCHONDRIAL"/>
    <property type="match status" value="1"/>
</dbReference>
<dbReference type="STRING" id="36856.ATB98_24535"/>
<dbReference type="GO" id="GO:0004777">
    <property type="term" value="F:succinate-semialdehyde dehydrogenase (NAD+) activity"/>
    <property type="evidence" value="ECO:0007669"/>
    <property type="project" value="TreeGrafter"/>
</dbReference>
<evidence type="ECO:0000259" key="3">
    <source>
        <dbReference type="Pfam" id="PF00171"/>
    </source>
</evidence>
<comment type="similarity">
    <text evidence="1">Belongs to the aldehyde dehydrogenase family.</text>
</comment>
<dbReference type="SUPFAM" id="SSF53720">
    <property type="entry name" value="ALDH-like"/>
    <property type="match status" value="1"/>
</dbReference>